<dbReference type="Gene3D" id="3.30.70.1230">
    <property type="entry name" value="Nucleotide cyclase"/>
    <property type="match status" value="1"/>
</dbReference>
<gene>
    <name evidence="3" type="ORF">C9374_013960</name>
</gene>
<dbReference type="Proteomes" id="UP000816034">
    <property type="component" value="Unassembled WGS sequence"/>
</dbReference>
<organism evidence="3 4">
    <name type="scientific">Naegleria lovaniensis</name>
    <name type="common">Amoeba</name>
    <dbReference type="NCBI Taxonomy" id="51637"/>
    <lineage>
        <taxon>Eukaryota</taxon>
        <taxon>Discoba</taxon>
        <taxon>Heterolobosea</taxon>
        <taxon>Tetramitia</taxon>
        <taxon>Eutetramitia</taxon>
        <taxon>Vahlkampfiidae</taxon>
        <taxon>Naegleria</taxon>
    </lineage>
</organism>
<feature type="compositionally biased region" description="Polar residues" evidence="1">
    <location>
        <begin position="570"/>
        <end position="579"/>
    </location>
</feature>
<sequence>MVFKVHPQRQQHVSNEANKYNTDNNNQQDEFEVAADERLSDTMMMNNKHTQRSSCCSISLRYFLVLTISILIILCSITIYVSVFIGLYTSIDELSNKVVMNAQDKIVTFLDGYMGKLKLMAQLGAQQYNSAIGIHTFTKDLFRSYMFHLTKQSGVFVGYFLYFHPYSERYAVTVVSTNNTLVYTYQNNRFPGIIRDQLNWETGSVMKANYSIDPTPANLTKQEFYVSGLAMTKKLKSEGVFLDPVFIIGAHIALPYIALLYDPIQLQQQPSKKVQIGMCRCTVPLYLLSNFLRDEIEIFSKGYVIIISHPIVTTSSTSSNNTSSSMVQVIAGSITTTTPDGKNTLPLFNLTERNAGKLMQDIYHTYRVDFFQLPEKFKISSLGVNYIIMLKAFSYENIKYKLLVVVYEDEVSMTTYISIGASLGATILVVILGICYGIVLSHAITSPIQALQRHLERIKVLDLEDHTGMNNKNSIFKEMNEMCDHLQVTISWLKEIKCFIPDNVFHQLQMRANEHSSASLTLASSLRSSTQVKPQIRASHERQAIFKHQNKPTHENHQEPMMNDQKHETASNSSVSTSTLGEPSSLFKMGLFKKTCTVICVCLNWETACHSDIACELPKIVNTIRSMCKVFQAIVHISSVEEIVIIFETEKQSKKKKSALAAVECALKIIRTCSRHHSKQSGHTTSHEQNSATTPDRPISMGISTSEESYVGNLGSHSFRFYSIISNATHIAKDLAFIARSMNATAVMDEKTYMETNKHFVSIPVDRMWIPTNNHASGEDATTVHSVCSVYELLREMEVKDDEWLYELEQKDDISKFQQLHSLFDIFQEQEDNKLEAMLRQNVLFLRDHTMSSPSNRSYARLLKLFEFILNSSGVNREQSLDANNMVKSLIDKYYLRIQRSILCSIENSIVFSK</sequence>
<feature type="transmembrane region" description="Helical" evidence="2">
    <location>
        <begin position="62"/>
        <end position="88"/>
    </location>
</feature>
<reference evidence="3 4" key="1">
    <citation type="journal article" date="2018" name="BMC Genomics">
        <title>The genome of Naegleria lovaniensis, the basis for a comparative approach to unravel pathogenicity factors of the human pathogenic amoeba N. fowleri.</title>
        <authorList>
            <person name="Liechti N."/>
            <person name="Schurch N."/>
            <person name="Bruggmann R."/>
            <person name="Wittwer M."/>
        </authorList>
    </citation>
    <scope>NUCLEOTIDE SEQUENCE [LARGE SCALE GENOMIC DNA]</scope>
    <source>
        <strain evidence="3 4">ATCC 30569</strain>
    </source>
</reference>
<keyword evidence="2" id="KW-0812">Transmembrane</keyword>
<evidence type="ECO:0000256" key="2">
    <source>
        <dbReference type="SAM" id="Phobius"/>
    </source>
</evidence>
<keyword evidence="4" id="KW-1185">Reference proteome</keyword>
<proteinExistence type="predicted"/>
<feature type="compositionally biased region" description="Polar residues" evidence="1">
    <location>
        <begin position="8"/>
        <end position="27"/>
    </location>
</feature>
<feature type="region of interest" description="Disordered" evidence="1">
    <location>
        <begin position="549"/>
        <end position="579"/>
    </location>
</feature>
<dbReference type="EMBL" id="PYSW02000007">
    <property type="protein sequence ID" value="KAG2389400.1"/>
    <property type="molecule type" value="Genomic_DNA"/>
</dbReference>
<evidence type="ECO:0000313" key="4">
    <source>
        <dbReference type="Proteomes" id="UP000816034"/>
    </source>
</evidence>
<evidence type="ECO:0000256" key="1">
    <source>
        <dbReference type="SAM" id="MobiDB-lite"/>
    </source>
</evidence>
<name>A0AA88GYI7_NAELO</name>
<keyword evidence="2" id="KW-0472">Membrane</keyword>
<dbReference type="InterPro" id="IPR029787">
    <property type="entry name" value="Nucleotide_cyclase"/>
</dbReference>
<comment type="caution">
    <text evidence="3">The sequence shown here is derived from an EMBL/GenBank/DDBJ whole genome shotgun (WGS) entry which is preliminary data.</text>
</comment>
<dbReference type="AlphaFoldDB" id="A0AA88GYI7"/>
<feature type="region of interest" description="Disordered" evidence="1">
    <location>
        <begin position="676"/>
        <end position="699"/>
    </location>
</feature>
<feature type="compositionally biased region" description="Polar residues" evidence="1">
    <location>
        <begin position="681"/>
        <end position="694"/>
    </location>
</feature>
<feature type="transmembrane region" description="Helical" evidence="2">
    <location>
        <begin position="415"/>
        <end position="439"/>
    </location>
</feature>
<feature type="compositionally biased region" description="Basic and acidic residues" evidence="1">
    <location>
        <begin position="552"/>
        <end position="569"/>
    </location>
</feature>
<keyword evidence="2" id="KW-1133">Transmembrane helix</keyword>
<feature type="region of interest" description="Disordered" evidence="1">
    <location>
        <begin position="1"/>
        <end position="27"/>
    </location>
</feature>
<accession>A0AA88GYI7</accession>
<evidence type="ECO:0000313" key="3">
    <source>
        <dbReference type="EMBL" id="KAG2389400.1"/>
    </source>
</evidence>
<protein>
    <submittedName>
        <fullName evidence="3">Uncharacterized protein</fullName>
    </submittedName>
</protein>
<dbReference type="GeneID" id="68106413"/>
<dbReference type="RefSeq" id="XP_044553392.1">
    <property type="nucleotide sequence ID" value="XM_044689894.1"/>
</dbReference>
<feature type="transmembrane region" description="Helical" evidence="2">
    <location>
        <begin position="241"/>
        <end position="261"/>
    </location>
</feature>